<evidence type="ECO:0000256" key="1">
    <source>
        <dbReference type="ARBA" id="ARBA00012528"/>
    </source>
</evidence>
<name>A0ABU8C162_9GAMM</name>
<dbReference type="PROSITE" id="PS50887">
    <property type="entry name" value="GGDEF"/>
    <property type="match status" value="1"/>
</dbReference>
<keyword evidence="7" id="KW-1185">Reference proteome</keyword>
<keyword evidence="3" id="KW-0175">Coiled coil</keyword>
<accession>A0ABU8C162</accession>
<proteinExistence type="predicted"/>
<dbReference type="PANTHER" id="PTHR45138:SF9">
    <property type="entry name" value="DIGUANYLATE CYCLASE DGCM-RELATED"/>
    <property type="match status" value="1"/>
</dbReference>
<dbReference type="InterPro" id="IPR050469">
    <property type="entry name" value="Diguanylate_Cyclase"/>
</dbReference>
<protein>
    <recommendedName>
        <fullName evidence="1">diguanylate cyclase</fullName>
        <ecNumber evidence="1">2.7.7.65</ecNumber>
    </recommendedName>
</protein>
<dbReference type="InterPro" id="IPR029787">
    <property type="entry name" value="Nucleotide_cyclase"/>
</dbReference>
<dbReference type="Gene3D" id="3.30.70.270">
    <property type="match status" value="1"/>
</dbReference>
<dbReference type="Gene3D" id="3.40.190.10">
    <property type="entry name" value="Periplasmic binding protein-like II"/>
    <property type="match status" value="2"/>
</dbReference>
<keyword evidence="6" id="KW-0548">Nucleotidyltransferase</keyword>
<reference evidence="6 7" key="1">
    <citation type="journal article" date="2023" name="Ecotoxicol. Environ. Saf.">
        <title>Mercury remediation potential of mercury-resistant strain Rheinheimera metallidurans sp. nov. isolated from a municipal waste dumping site.</title>
        <authorList>
            <person name="Yadav V."/>
            <person name="Manjhi A."/>
            <person name="Vadakedath N."/>
        </authorList>
    </citation>
    <scope>NUCLEOTIDE SEQUENCE [LARGE SCALE GENOMIC DNA]</scope>
    <source>
        <strain evidence="6 7">E-49</strain>
    </source>
</reference>
<dbReference type="PANTHER" id="PTHR45138">
    <property type="entry name" value="REGULATORY COMPONENTS OF SENSORY TRANSDUCTION SYSTEM"/>
    <property type="match status" value="1"/>
</dbReference>
<dbReference type="Pfam" id="PF00990">
    <property type="entry name" value="GGDEF"/>
    <property type="match status" value="1"/>
</dbReference>
<dbReference type="InterPro" id="IPR043128">
    <property type="entry name" value="Rev_trsase/Diguanyl_cyclase"/>
</dbReference>
<organism evidence="6 7">
    <name type="scientific">Rheinheimera muenzenbergensis</name>
    <dbReference type="NCBI Taxonomy" id="1193628"/>
    <lineage>
        <taxon>Bacteria</taxon>
        <taxon>Pseudomonadati</taxon>
        <taxon>Pseudomonadota</taxon>
        <taxon>Gammaproteobacteria</taxon>
        <taxon>Chromatiales</taxon>
        <taxon>Chromatiaceae</taxon>
        <taxon>Rheinheimera</taxon>
    </lineage>
</organism>
<dbReference type="SUPFAM" id="SSF55073">
    <property type="entry name" value="Nucleotide cyclase"/>
    <property type="match status" value="1"/>
</dbReference>
<dbReference type="CDD" id="cd13708">
    <property type="entry name" value="PBP2_BvgS_like_1"/>
    <property type="match status" value="1"/>
</dbReference>
<evidence type="ECO:0000259" key="5">
    <source>
        <dbReference type="PROSITE" id="PS50887"/>
    </source>
</evidence>
<comment type="caution">
    <text evidence="6">The sequence shown here is derived from an EMBL/GenBank/DDBJ whole genome shotgun (WGS) entry which is preliminary data.</text>
</comment>
<evidence type="ECO:0000313" key="7">
    <source>
        <dbReference type="Proteomes" id="UP001375382"/>
    </source>
</evidence>
<evidence type="ECO:0000256" key="4">
    <source>
        <dbReference type="SAM" id="Phobius"/>
    </source>
</evidence>
<dbReference type="EMBL" id="JALAAR010000001">
    <property type="protein sequence ID" value="MEH8015670.1"/>
    <property type="molecule type" value="Genomic_DNA"/>
</dbReference>
<evidence type="ECO:0000256" key="3">
    <source>
        <dbReference type="SAM" id="Coils"/>
    </source>
</evidence>
<dbReference type="Pfam" id="PF00497">
    <property type="entry name" value="SBP_bac_3"/>
    <property type="match status" value="1"/>
</dbReference>
<keyword evidence="6" id="KW-0808">Transferase</keyword>
<sequence>MSAFLPDVIKIIVKTVRCLLLWQRTLFCTGLLLTTSPLQADNNELRYCIDPDWMPYEAIVDGVHVGISADYLQLIAEKSGFKFKLVPSRSWLHSLQLLQNGSCMLLPMLNQTAERLQFLRFSEVYFRSPNVLVSQHQQPFLQSLENIGQRVLAVPAGYRLMEHLLNYYPDSNTLLVDSESAGLQAVMNGNADLFVGSLYSINHYIQQHGLYQLKVAGWVGVEDQLRIGVAIAHQAILPQLNQAIAAITEAEHLAIYRNHTRMPVNEITNYKPLWQLAATAMAIIVLLIIWNYRSRYFYQRLQEKNQQLEQTRAELEAAVKELKFLSDHDPLTHLYNRNYFDRTLRVAQQRASHGQHIFSLIVVDIDFFKQINDNHGHSAGDAILRELADILRQQVREQDIATRWGGEEFVIFCPQTSAAEAQALCSRIAAAIAGYTFSHHISLSCSFGVAQQQADEELSHCFERADRALYQAKQAGRNRTCLG</sequence>
<dbReference type="RefSeq" id="WP_335734093.1">
    <property type="nucleotide sequence ID" value="NZ_JALAAR010000001.1"/>
</dbReference>
<dbReference type="CDD" id="cd01949">
    <property type="entry name" value="GGDEF"/>
    <property type="match status" value="1"/>
</dbReference>
<dbReference type="EC" id="2.7.7.65" evidence="1"/>
<keyword evidence="4" id="KW-1133">Transmembrane helix</keyword>
<evidence type="ECO:0000313" key="6">
    <source>
        <dbReference type="EMBL" id="MEH8015670.1"/>
    </source>
</evidence>
<evidence type="ECO:0000256" key="2">
    <source>
        <dbReference type="ARBA" id="ARBA00034247"/>
    </source>
</evidence>
<gene>
    <name evidence="6" type="ORF">MN202_00360</name>
</gene>
<keyword evidence="4" id="KW-0812">Transmembrane</keyword>
<feature type="transmembrane region" description="Helical" evidence="4">
    <location>
        <begin position="273"/>
        <end position="292"/>
    </location>
</feature>
<dbReference type="Proteomes" id="UP001375382">
    <property type="component" value="Unassembled WGS sequence"/>
</dbReference>
<dbReference type="InterPro" id="IPR000160">
    <property type="entry name" value="GGDEF_dom"/>
</dbReference>
<dbReference type="SMART" id="SM00062">
    <property type="entry name" value="PBPb"/>
    <property type="match status" value="1"/>
</dbReference>
<comment type="catalytic activity">
    <reaction evidence="2">
        <text>2 GTP = 3',3'-c-di-GMP + 2 diphosphate</text>
        <dbReference type="Rhea" id="RHEA:24898"/>
        <dbReference type="ChEBI" id="CHEBI:33019"/>
        <dbReference type="ChEBI" id="CHEBI:37565"/>
        <dbReference type="ChEBI" id="CHEBI:58805"/>
        <dbReference type="EC" id="2.7.7.65"/>
    </reaction>
</comment>
<dbReference type="SMART" id="SM00267">
    <property type="entry name" value="GGDEF"/>
    <property type="match status" value="1"/>
</dbReference>
<feature type="domain" description="GGDEF" evidence="5">
    <location>
        <begin position="356"/>
        <end position="483"/>
    </location>
</feature>
<feature type="coiled-coil region" evidence="3">
    <location>
        <begin position="298"/>
        <end position="328"/>
    </location>
</feature>
<keyword evidence="4" id="KW-0472">Membrane</keyword>
<dbReference type="NCBIfam" id="TIGR00254">
    <property type="entry name" value="GGDEF"/>
    <property type="match status" value="1"/>
</dbReference>
<dbReference type="SUPFAM" id="SSF53850">
    <property type="entry name" value="Periplasmic binding protein-like II"/>
    <property type="match status" value="1"/>
</dbReference>
<dbReference type="GO" id="GO:0052621">
    <property type="term" value="F:diguanylate cyclase activity"/>
    <property type="evidence" value="ECO:0007669"/>
    <property type="project" value="UniProtKB-EC"/>
</dbReference>
<dbReference type="InterPro" id="IPR001638">
    <property type="entry name" value="Solute-binding_3/MltF_N"/>
</dbReference>